<protein>
    <submittedName>
        <fullName evidence="1">Uncharacterized protein</fullName>
    </submittedName>
</protein>
<proteinExistence type="predicted"/>
<organism evidence="1 2">
    <name type="scientific">Entomophthora muscae</name>
    <dbReference type="NCBI Taxonomy" id="34485"/>
    <lineage>
        <taxon>Eukaryota</taxon>
        <taxon>Fungi</taxon>
        <taxon>Fungi incertae sedis</taxon>
        <taxon>Zoopagomycota</taxon>
        <taxon>Entomophthoromycotina</taxon>
        <taxon>Entomophthoromycetes</taxon>
        <taxon>Entomophthorales</taxon>
        <taxon>Entomophthoraceae</taxon>
        <taxon>Entomophthora</taxon>
    </lineage>
</organism>
<reference evidence="1" key="1">
    <citation type="submission" date="2022-04" db="EMBL/GenBank/DDBJ databases">
        <title>Genome of the entomopathogenic fungus Entomophthora muscae.</title>
        <authorList>
            <person name="Elya C."/>
            <person name="Lovett B.R."/>
            <person name="Lee E."/>
            <person name="Macias A.M."/>
            <person name="Hajek A.E."/>
            <person name="De Bivort B.L."/>
            <person name="Kasson M.T."/>
            <person name="De Fine Licht H.H."/>
            <person name="Stajich J.E."/>
        </authorList>
    </citation>
    <scope>NUCLEOTIDE SEQUENCE</scope>
    <source>
        <strain evidence="1">Berkeley</strain>
    </source>
</reference>
<dbReference type="EMBL" id="QTSX02005681">
    <property type="protein sequence ID" value="KAJ9059624.1"/>
    <property type="molecule type" value="Genomic_DNA"/>
</dbReference>
<dbReference type="Proteomes" id="UP001165960">
    <property type="component" value="Unassembled WGS sequence"/>
</dbReference>
<evidence type="ECO:0000313" key="2">
    <source>
        <dbReference type="Proteomes" id="UP001165960"/>
    </source>
</evidence>
<sequence>MFFSSERGRTPLRNPQFFILICIRFIEPISFTLLFPFVYFMVRDFDPAMDSRLIGYYAGLLSASFAFGEFFSGLPWGLLSDRIGRKPVMMMGLLGTTISMFLFGISKGLSWALVTRFLAGSLNGNVGVLRTIVGEITDHTNRADAFSYVALTFGIGLIVGPVLGGFLTNPAVKFPWLFGNMHFFKEYPYFLPCGVSSLLCAIGFVLTYFFIEETLGHEQPKLEISEREVTAPLLQTSSLRPLPTSYNLTQQVKDPQPANLESGKPLEDSSGPHGKISFGTWLIILGYMGFSLVLVMSDELFPFWASTATTGGGLGYQSEDIGTLNSMMGIVLILVQLTLFSPLQRQYGTLALFRWASVLYIPPFCSPSFGQSIS</sequence>
<comment type="caution">
    <text evidence="1">The sequence shown here is derived from an EMBL/GenBank/DDBJ whole genome shotgun (WGS) entry which is preliminary data.</text>
</comment>
<evidence type="ECO:0000313" key="1">
    <source>
        <dbReference type="EMBL" id="KAJ9059624.1"/>
    </source>
</evidence>
<accession>A0ACC2SBI5</accession>
<gene>
    <name evidence="1" type="ORF">DSO57_1000582</name>
</gene>
<keyword evidence="2" id="KW-1185">Reference proteome</keyword>
<name>A0ACC2SBI5_9FUNG</name>